<accession>Q5LN40</accession>
<dbReference type="AlphaFoldDB" id="Q5LN40"/>
<gene>
    <name evidence="2" type="ordered locus">SPO3372</name>
</gene>
<sequence length="190" mass="20390">MTGARICDKTRRNRQEMTMRAPLALIVITTALAVSGCSSKGLRDIRSQGTGPDEFAIMPVKPLTQPQDFNVLPAPTPGGANLTDPTPAADAVVALGGRETALQAGGGIPASDQALVNASSRYGVPANTRTALAEEDAGFRKRQARWTRVRLFPVDRYEQAYRKDAINPFNQNERFRRAGAATPSAPPESE</sequence>
<dbReference type="STRING" id="246200.SPO3372"/>
<reference evidence="2 3" key="1">
    <citation type="journal article" date="2004" name="Nature">
        <title>Genome sequence of Silicibacter pomeroyi reveals adaptations to the marine environment.</title>
        <authorList>
            <person name="Moran M.A."/>
            <person name="Buchan A."/>
            <person name="Gonzalez J.M."/>
            <person name="Heidelberg J.F."/>
            <person name="Whitman W.B."/>
            <person name="Kiene R.P."/>
            <person name="Henriksen J.R."/>
            <person name="King G.M."/>
            <person name="Belas R."/>
            <person name="Fuqua C."/>
            <person name="Brinkac L."/>
            <person name="Lewis M."/>
            <person name="Johri S."/>
            <person name="Weaver B."/>
            <person name="Pai G."/>
            <person name="Eisen J.A."/>
            <person name="Rahe E."/>
            <person name="Sheldon W.M."/>
            <person name="Ye W."/>
            <person name="Miller T.R."/>
            <person name="Carlton J."/>
            <person name="Rasko D.A."/>
            <person name="Paulsen I.T."/>
            <person name="Ren Q."/>
            <person name="Daugherty S.C."/>
            <person name="Deboy R.T."/>
            <person name="Dodson R.J."/>
            <person name="Durkin A.S."/>
            <person name="Madupu R."/>
            <person name="Nelson W.C."/>
            <person name="Sullivan S.A."/>
            <person name="Rosovitz M.J."/>
            <person name="Haft D.H."/>
            <person name="Selengut J."/>
            <person name="Ward N."/>
        </authorList>
    </citation>
    <scope>NUCLEOTIDE SEQUENCE [LARGE SCALE GENOMIC DNA]</scope>
    <source>
        <strain evidence="3">ATCC 700808 / DSM 15171 / DSS-3</strain>
    </source>
</reference>
<dbReference type="EMBL" id="CP000031">
    <property type="protein sequence ID" value="AAV96599.1"/>
    <property type="molecule type" value="Genomic_DNA"/>
</dbReference>
<dbReference type="eggNOG" id="ENOG50319MP">
    <property type="taxonomic scope" value="Bacteria"/>
</dbReference>
<dbReference type="KEGG" id="sil:SPO3372"/>
<dbReference type="PaxDb" id="246200-SPO3372"/>
<dbReference type="InterPro" id="IPR021395">
    <property type="entry name" value="DUF3035"/>
</dbReference>
<protein>
    <submittedName>
        <fullName evidence="2">Uncharacterized protein</fullName>
    </submittedName>
</protein>
<evidence type="ECO:0000313" key="2">
    <source>
        <dbReference type="EMBL" id="AAV96599.1"/>
    </source>
</evidence>
<dbReference type="Pfam" id="PF11233">
    <property type="entry name" value="DUF3035"/>
    <property type="match status" value="1"/>
</dbReference>
<evidence type="ECO:0000256" key="1">
    <source>
        <dbReference type="SAM" id="MobiDB-lite"/>
    </source>
</evidence>
<dbReference type="Proteomes" id="UP000001023">
    <property type="component" value="Chromosome"/>
</dbReference>
<reference evidence="2 3" key="2">
    <citation type="journal article" date="2014" name="Stand. Genomic Sci.">
        <title>An updated genome annotation for the model marine bacterium Ruegeria pomeroyi DSS-3.</title>
        <authorList>
            <person name="Rivers A.R."/>
            <person name="Smith C.B."/>
            <person name="Moran M.A."/>
        </authorList>
    </citation>
    <scope>GENOME REANNOTATION</scope>
    <source>
        <strain evidence="3">ATCC 700808 / DSM 15171 / DSS-3</strain>
    </source>
</reference>
<organism evidence="2 3">
    <name type="scientific">Ruegeria pomeroyi (strain ATCC 700808 / DSM 15171 / DSS-3)</name>
    <name type="common">Silicibacter pomeroyi</name>
    <dbReference type="NCBI Taxonomy" id="246200"/>
    <lineage>
        <taxon>Bacteria</taxon>
        <taxon>Pseudomonadati</taxon>
        <taxon>Pseudomonadota</taxon>
        <taxon>Alphaproteobacteria</taxon>
        <taxon>Rhodobacterales</taxon>
        <taxon>Roseobacteraceae</taxon>
        <taxon>Ruegeria</taxon>
    </lineage>
</organism>
<proteinExistence type="predicted"/>
<dbReference type="HOGENOM" id="CLU_1585271_0_0_5"/>
<feature type="region of interest" description="Disordered" evidence="1">
    <location>
        <begin position="168"/>
        <end position="190"/>
    </location>
</feature>
<evidence type="ECO:0000313" key="3">
    <source>
        <dbReference type="Proteomes" id="UP000001023"/>
    </source>
</evidence>
<keyword evidence="3" id="KW-1185">Reference proteome</keyword>
<name>Q5LN40_RUEPO</name>